<dbReference type="RefSeq" id="WP_192542913.1">
    <property type="nucleotide sequence ID" value="NZ_JBQDLW010000115.1"/>
</dbReference>
<protein>
    <submittedName>
        <fullName evidence="2">Uncharacterized protein</fullName>
    </submittedName>
</protein>
<evidence type="ECO:0000256" key="1">
    <source>
        <dbReference type="SAM" id="Coils"/>
    </source>
</evidence>
<evidence type="ECO:0000313" key="2">
    <source>
        <dbReference type="EMBL" id="MBE0459537.1"/>
    </source>
</evidence>
<proteinExistence type="predicted"/>
<keyword evidence="1" id="KW-0175">Coiled coil</keyword>
<accession>A0ABR9FRX0</accession>
<keyword evidence="3" id="KW-1185">Reference proteome</keyword>
<dbReference type="Proteomes" id="UP000707245">
    <property type="component" value="Unassembled WGS sequence"/>
</dbReference>
<feature type="coiled-coil region" evidence="1">
    <location>
        <begin position="1"/>
        <end position="60"/>
    </location>
</feature>
<dbReference type="EMBL" id="RRZA01000087">
    <property type="protein sequence ID" value="MBE0459537.1"/>
    <property type="molecule type" value="Genomic_DNA"/>
</dbReference>
<evidence type="ECO:0000313" key="3">
    <source>
        <dbReference type="Proteomes" id="UP000707245"/>
    </source>
</evidence>
<organism evidence="2 3">
    <name type="scientific">Pseudoalteromonas prydzensis</name>
    <dbReference type="NCBI Taxonomy" id="182141"/>
    <lineage>
        <taxon>Bacteria</taxon>
        <taxon>Pseudomonadati</taxon>
        <taxon>Pseudomonadota</taxon>
        <taxon>Gammaproteobacteria</taxon>
        <taxon>Alteromonadales</taxon>
        <taxon>Pseudoalteromonadaceae</taxon>
        <taxon>Pseudoalteromonas</taxon>
    </lineage>
</organism>
<name>A0ABR9FRX0_9GAMM</name>
<gene>
    <name evidence="2" type="ORF">EI167_19285</name>
</gene>
<reference evidence="2 3" key="1">
    <citation type="submission" date="2020-07" db="EMBL/GenBank/DDBJ databases">
        <title>Halophilic bacteria isolated from french cheeses.</title>
        <authorList>
            <person name="Kothe C.I."/>
            <person name="Farah-Kraiem B."/>
            <person name="Renault P."/>
            <person name="Dridi B."/>
        </authorList>
    </citation>
    <scope>NUCLEOTIDE SEQUENCE [LARGE SCALE GENOMIC DNA]</scope>
    <source>
        <strain evidence="2 3">FME14</strain>
    </source>
</reference>
<comment type="caution">
    <text evidence="2">The sequence shown here is derived from an EMBL/GenBank/DDBJ whole genome shotgun (WGS) entry which is preliminary data.</text>
</comment>
<sequence length="94" mass="10563">MARKKNHILNALESIAKAQEELENRVETHDKIIESQGQDIARLEQQVMSLRNQAIQAEVASGERSDAVAKKYGVTASRVAQIAPRKEFHRSKPN</sequence>